<dbReference type="EMBL" id="AFYH01257944">
    <property type="status" value="NOT_ANNOTATED_CDS"/>
    <property type="molecule type" value="Genomic_DNA"/>
</dbReference>
<proteinExistence type="predicted"/>
<dbReference type="InParanoid" id="H2ZST7"/>
<feature type="transmembrane region" description="Helical" evidence="1">
    <location>
        <begin position="6"/>
        <end position="27"/>
    </location>
</feature>
<dbReference type="OMA" id="VWHIVYN"/>
<gene>
    <name evidence="2" type="primary">LOC102349977</name>
</gene>
<dbReference type="Pfam" id="PF00106">
    <property type="entry name" value="adh_short"/>
    <property type="match status" value="1"/>
</dbReference>
<dbReference type="eggNOG" id="KOG1201">
    <property type="taxonomic scope" value="Eukaryota"/>
</dbReference>
<keyword evidence="1" id="KW-1133">Transmembrane helix</keyword>
<dbReference type="PRINTS" id="PR00081">
    <property type="entry name" value="GDHRDH"/>
</dbReference>
<dbReference type="GO" id="GO:0016616">
    <property type="term" value="F:oxidoreductase activity, acting on the CH-OH group of donors, NAD or NADP as acceptor"/>
    <property type="evidence" value="ECO:0007669"/>
    <property type="project" value="TreeGrafter"/>
</dbReference>
<dbReference type="EMBL" id="AFYH01257945">
    <property type="status" value="NOT_ANNOTATED_CDS"/>
    <property type="molecule type" value="Genomic_DNA"/>
</dbReference>
<dbReference type="Gene3D" id="3.40.50.720">
    <property type="entry name" value="NAD(P)-binding Rossmann-like Domain"/>
    <property type="match status" value="1"/>
</dbReference>
<dbReference type="HOGENOM" id="CLU_010194_29_0_1"/>
<keyword evidence="3" id="KW-1185">Reference proteome</keyword>
<organism evidence="2 3">
    <name type="scientific">Latimeria chalumnae</name>
    <name type="common">Coelacanth</name>
    <dbReference type="NCBI Taxonomy" id="7897"/>
    <lineage>
        <taxon>Eukaryota</taxon>
        <taxon>Metazoa</taxon>
        <taxon>Chordata</taxon>
        <taxon>Craniata</taxon>
        <taxon>Vertebrata</taxon>
        <taxon>Euteleostomi</taxon>
        <taxon>Coelacanthiformes</taxon>
        <taxon>Coelacanthidae</taxon>
        <taxon>Latimeria</taxon>
    </lineage>
</organism>
<dbReference type="STRING" id="7897.ENSLACP00000000458"/>
<dbReference type="PANTHER" id="PTHR24322:SF752">
    <property type="entry name" value="ESTRADIOL 17-BETA-DEHYDROGENASE 11-LIKE"/>
    <property type="match status" value="1"/>
</dbReference>
<name>H2ZST7_LATCH</name>
<sequence length="159" mass="17843">MNLFVEVVRIFCILIYSYLEAFVKLFLPAKRKSVCGEIVLITGSAHGIGRVTALEFAKRQAVLVLWDLNKEGIKETADECKKLGATVYFYVVDCSKRDDIYNAAERVRKDVGDITILVNNAGVVTGADFLTTKDHQILKTFEVNILAHFWARIWGDVGV</sequence>
<dbReference type="EMBL" id="AFYH01257947">
    <property type="status" value="NOT_ANNOTATED_CDS"/>
    <property type="molecule type" value="Genomic_DNA"/>
</dbReference>
<protein>
    <submittedName>
        <fullName evidence="2">Uncharacterized protein</fullName>
    </submittedName>
</protein>
<reference evidence="2" key="2">
    <citation type="submission" date="2025-08" db="UniProtKB">
        <authorList>
            <consortium name="Ensembl"/>
        </authorList>
    </citation>
    <scope>IDENTIFICATION</scope>
</reference>
<dbReference type="EMBL" id="AFYH01257948">
    <property type="status" value="NOT_ANNOTATED_CDS"/>
    <property type="molecule type" value="Genomic_DNA"/>
</dbReference>
<dbReference type="GO" id="GO:0016229">
    <property type="term" value="F:steroid dehydrogenase activity"/>
    <property type="evidence" value="ECO:0007669"/>
    <property type="project" value="TreeGrafter"/>
</dbReference>
<dbReference type="KEGG" id="lcm:102349977"/>
<dbReference type="PANTHER" id="PTHR24322">
    <property type="entry name" value="PKSB"/>
    <property type="match status" value="1"/>
</dbReference>
<accession>H2ZST7</accession>
<reference evidence="2" key="3">
    <citation type="submission" date="2025-09" db="UniProtKB">
        <authorList>
            <consortium name="Ensembl"/>
        </authorList>
    </citation>
    <scope>IDENTIFICATION</scope>
</reference>
<dbReference type="GO" id="GO:0005811">
    <property type="term" value="C:lipid droplet"/>
    <property type="evidence" value="ECO:0007669"/>
    <property type="project" value="TreeGrafter"/>
</dbReference>
<dbReference type="GeneTree" id="ENSGT00940000161743"/>
<reference evidence="3" key="1">
    <citation type="submission" date="2011-08" db="EMBL/GenBank/DDBJ databases">
        <title>The draft genome of Latimeria chalumnae.</title>
        <authorList>
            <person name="Di Palma F."/>
            <person name="Alfoldi J."/>
            <person name="Johnson J."/>
            <person name="Berlin A."/>
            <person name="Gnerre S."/>
            <person name="Jaffe D."/>
            <person name="MacCallum I."/>
            <person name="Young S."/>
            <person name="Walker B.J."/>
            <person name="Lander E."/>
            <person name="Lindblad-Toh K."/>
        </authorList>
    </citation>
    <scope>NUCLEOTIDE SEQUENCE [LARGE SCALE GENOMIC DNA]</scope>
    <source>
        <strain evidence="3">Wild caught</strain>
    </source>
</reference>
<keyword evidence="1" id="KW-0812">Transmembrane</keyword>
<evidence type="ECO:0000256" key="1">
    <source>
        <dbReference type="SAM" id="Phobius"/>
    </source>
</evidence>
<dbReference type="Bgee" id="ENSLACG00000000409">
    <property type="expression patterns" value="Expressed in chordate pharynx and 2 other cell types or tissues"/>
</dbReference>
<evidence type="ECO:0000313" key="3">
    <source>
        <dbReference type="Proteomes" id="UP000008672"/>
    </source>
</evidence>
<dbReference type="OrthoDB" id="10253736at2759"/>
<dbReference type="Ensembl" id="ENSLACT00000000460.1">
    <property type="protein sequence ID" value="ENSLACP00000000458.1"/>
    <property type="gene ID" value="ENSLACG00000000409.1"/>
</dbReference>
<evidence type="ECO:0000313" key="2">
    <source>
        <dbReference type="Ensembl" id="ENSLACP00000000458.1"/>
    </source>
</evidence>
<dbReference type="InterPro" id="IPR036291">
    <property type="entry name" value="NAD(P)-bd_dom_sf"/>
</dbReference>
<dbReference type="EMBL" id="AFYH01257946">
    <property type="status" value="NOT_ANNOTATED_CDS"/>
    <property type="molecule type" value="Genomic_DNA"/>
</dbReference>
<dbReference type="EMBL" id="AFYH01257949">
    <property type="status" value="NOT_ANNOTATED_CDS"/>
    <property type="molecule type" value="Genomic_DNA"/>
</dbReference>
<dbReference type="InterPro" id="IPR002347">
    <property type="entry name" value="SDR_fam"/>
</dbReference>
<dbReference type="Proteomes" id="UP000008672">
    <property type="component" value="Unassembled WGS sequence"/>
</dbReference>
<dbReference type="AlphaFoldDB" id="H2ZST7"/>
<dbReference type="SUPFAM" id="SSF51735">
    <property type="entry name" value="NAD(P)-binding Rossmann-fold domains"/>
    <property type="match status" value="1"/>
</dbReference>
<keyword evidence="1" id="KW-0472">Membrane</keyword>